<dbReference type="EMBL" id="RIZI01000166">
    <property type="protein sequence ID" value="RNF61707.1"/>
    <property type="molecule type" value="Genomic_DNA"/>
</dbReference>
<name>A0A3M8QZJ5_9PROT</name>
<comment type="subcellular location">
    <subcellularLocation>
        <location evidence="4">Cell membrane</location>
        <topology evidence="4">Lipid-anchor</topology>
    </subcellularLocation>
</comment>
<dbReference type="NCBIfam" id="TIGR00413">
    <property type="entry name" value="rlpA"/>
    <property type="match status" value="1"/>
</dbReference>
<feature type="region of interest" description="Disordered" evidence="6">
    <location>
        <begin position="176"/>
        <end position="210"/>
    </location>
</feature>
<dbReference type="GO" id="GO:0042834">
    <property type="term" value="F:peptidoglycan binding"/>
    <property type="evidence" value="ECO:0007669"/>
    <property type="project" value="InterPro"/>
</dbReference>
<keyword evidence="4" id="KW-0472">Membrane</keyword>
<dbReference type="InterPro" id="IPR012997">
    <property type="entry name" value="RplA"/>
</dbReference>
<evidence type="ECO:0000256" key="2">
    <source>
        <dbReference type="ARBA" id="ARBA00023239"/>
    </source>
</evidence>
<sequence length="293" mass="30449">MRSRRLAHALLGIALAGALAGCAGSPTISPGRFGQAPSNGEGGCYAPPPNLNAAYNLPYRVRGQSYYPAGSASGYDVRGVASWYGWESGSTTSMGTPFRPRAYTAASRTLPLPTCARVTNLSNGRSVVVLVNDRGPFVDSRVMDLSYGAANALGIVDQGTAPVQIVALNGSGVPVQGQAPSPAPRVAPSAPAPRPMPSILSAAPPTGGQAPELSTPAENFLQTGAFAVLNNAIRERDRLQAAGIHGVLIVPGYVRDQEYYKVQIGPLPAGVAPGALMEQLQRMGFSGFYMVRQ</sequence>
<dbReference type="RefSeq" id="WP_123103890.1">
    <property type="nucleotide sequence ID" value="NZ_CP127527.1"/>
</dbReference>
<feature type="compositionally biased region" description="Pro residues" evidence="6">
    <location>
        <begin position="181"/>
        <end position="196"/>
    </location>
</feature>
<dbReference type="HAMAP" id="MF_02071">
    <property type="entry name" value="RlpA"/>
    <property type="match status" value="1"/>
</dbReference>
<reference evidence="9" key="1">
    <citation type="submission" date="2018-10" db="EMBL/GenBank/DDBJ databases">
        <title>Acidithiobacillus sulfuriphilus sp. nov.: an extremely acidophilic sulfur-oxidizing chemolithotroph isolated from a neutral pH environment.</title>
        <authorList>
            <person name="Falagan C."/>
            <person name="Moya-Beltran A."/>
            <person name="Quatrini R."/>
            <person name="Johnson D.B."/>
        </authorList>
    </citation>
    <scope>NUCLEOTIDE SEQUENCE [LARGE SCALE GENOMIC DNA]</scope>
    <source>
        <strain evidence="9">CJ-2</strain>
    </source>
</reference>
<organism evidence="9">
    <name type="scientific">Acidithiobacillus sulfuriphilus</name>
    <dbReference type="NCBI Taxonomy" id="1867749"/>
    <lineage>
        <taxon>Bacteria</taxon>
        <taxon>Pseudomonadati</taxon>
        <taxon>Pseudomonadota</taxon>
        <taxon>Acidithiobacillia</taxon>
        <taxon>Acidithiobacillales</taxon>
        <taxon>Acidithiobacillaceae</taxon>
        <taxon>Acidithiobacillus</taxon>
    </lineage>
</organism>
<evidence type="ECO:0000256" key="7">
    <source>
        <dbReference type="SAM" id="SignalP"/>
    </source>
</evidence>
<keyword evidence="1 7" id="KW-0732">Signal</keyword>
<dbReference type="PANTHER" id="PTHR34183">
    <property type="entry name" value="ENDOLYTIC PEPTIDOGLYCAN TRANSGLYCOSYLASE RLPA"/>
    <property type="match status" value="1"/>
</dbReference>
<dbReference type="Pfam" id="PF05036">
    <property type="entry name" value="SPOR"/>
    <property type="match status" value="1"/>
</dbReference>
<evidence type="ECO:0000256" key="5">
    <source>
        <dbReference type="RuleBase" id="RU003495"/>
    </source>
</evidence>
<feature type="domain" description="SPOR" evidence="8">
    <location>
        <begin position="213"/>
        <end position="292"/>
    </location>
</feature>
<keyword evidence="4" id="KW-0449">Lipoprotein</keyword>
<dbReference type="InterPro" id="IPR007730">
    <property type="entry name" value="SPOR-like_dom"/>
</dbReference>
<dbReference type="GO" id="GO:0008932">
    <property type="term" value="F:lytic endotransglycosylase activity"/>
    <property type="evidence" value="ECO:0007669"/>
    <property type="project" value="UniProtKB-UniRule"/>
</dbReference>
<evidence type="ECO:0000256" key="3">
    <source>
        <dbReference type="ARBA" id="ARBA00023316"/>
    </source>
</evidence>
<keyword evidence="4" id="KW-1003">Cell membrane</keyword>
<keyword evidence="4" id="KW-0564">Palmitate</keyword>
<evidence type="ECO:0000259" key="8">
    <source>
        <dbReference type="PROSITE" id="PS51724"/>
    </source>
</evidence>
<dbReference type="CDD" id="cd22268">
    <property type="entry name" value="DPBB_RlpA-like"/>
    <property type="match status" value="1"/>
</dbReference>
<dbReference type="SUPFAM" id="SSF110997">
    <property type="entry name" value="Sporulation related repeat"/>
    <property type="match status" value="1"/>
</dbReference>
<dbReference type="EC" id="4.2.2.-" evidence="4"/>
<dbReference type="InterPro" id="IPR036908">
    <property type="entry name" value="RlpA-like_sf"/>
</dbReference>
<dbReference type="PROSITE" id="PS51257">
    <property type="entry name" value="PROKAR_LIPOPROTEIN"/>
    <property type="match status" value="1"/>
</dbReference>
<dbReference type="SUPFAM" id="SSF50685">
    <property type="entry name" value="Barwin-like endoglucanases"/>
    <property type="match status" value="1"/>
</dbReference>
<dbReference type="GO" id="GO:0071555">
    <property type="term" value="P:cell wall organization"/>
    <property type="evidence" value="ECO:0007669"/>
    <property type="project" value="UniProtKB-KW"/>
</dbReference>
<evidence type="ECO:0000313" key="9">
    <source>
        <dbReference type="EMBL" id="RNF61707.1"/>
    </source>
</evidence>
<gene>
    <name evidence="4" type="primary">rlpA</name>
    <name evidence="9" type="ORF">EC580_08020</name>
</gene>
<proteinExistence type="inferred from homology"/>
<accession>A0A3M8QZJ5</accession>
<feature type="chain" id="PRO_5018343325" description="Endolytic peptidoglycan transglycosylase RlpA" evidence="7">
    <location>
        <begin position="21"/>
        <end position="293"/>
    </location>
</feature>
<dbReference type="GO" id="GO:0005886">
    <property type="term" value="C:plasma membrane"/>
    <property type="evidence" value="ECO:0007669"/>
    <property type="project" value="UniProtKB-SubCell"/>
</dbReference>
<dbReference type="Gene3D" id="2.40.40.10">
    <property type="entry name" value="RlpA-like domain"/>
    <property type="match status" value="1"/>
</dbReference>
<dbReference type="InterPro" id="IPR009009">
    <property type="entry name" value="RlpA-like_DPBB"/>
</dbReference>
<evidence type="ECO:0000256" key="4">
    <source>
        <dbReference type="HAMAP-Rule" id="MF_02071"/>
    </source>
</evidence>
<comment type="caution">
    <text evidence="9">The sequence shown here is derived from an EMBL/GenBank/DDBJ whole genome shotgun (WGS) entry which is preliminary data.</text>
</comment>
<dbReference type="PROSITE" id="PS51724">
    <property type="entry name" value="SPOR"/>
    <property type="match status" value="1"/>
</dbReference>
<feature type="signal peptide" evidence="7">
    <location>
        <begin position="1"/>
        <end position="20"/>
    </location>
</feature>
<dbReference type="InterPro" id="IPR036680">
    <property type="entry name" value="SPOR-like_sf"/>
</dbReference>
<keyword evidence="3 4" id="KW-0961">Cell wall biogenesis/degradation</keyword>
<evidence type="ECO:0000256" key="1">
    <source>
        <dbReference type="ARBA" id="ARBA00022729"/>
    </source>
</evidence>
<dbReference type="GO" id="GO:0000270">
    <property type="term" value="P:peptidoglycan metabolic process"/>
    <property type="evidence" value="ECO:0007669"/>
    <property type="project" value="UniProtKB-UniRule"/>
</dbReference>
<dbReference type="AlphaFoldDB" id="A0A3M8QZJ5"/>
<evidence type="ECO:0000256" key="6">
    <source>
        <dbReference type="SAM" id="MobiDB-lite"/>
    </source>
</evidence>
<comment type="function">
    <text evidence="4">Lytic transglycosylase with a strong preference for naked glycan strands that lack stem peptides.</text>
</comment>
<keyword evidence="2 4" id="KW-0456">Lyase</keyword>
<dbReference type="Pfam" id="PF03330">
    <property type="entry name" value="DPBB_1"/>
    <property type="match status" value="1"/>
</dbReference>
<protein>
    <recommendedName>
        <fullName evidence="4">Endolytic peptidoglycan transglycosylase RlpA</fullName>
        <ecNumber evidence="4">4.2.2.-</ecNumber>
    </recommendedName>
</protein>
<dbReference type="Gene3D" id="3.30.70.1070">
    <property type="entry name" value="Sporulation related repeat"/>
    <property type="match status" value="1"/>
</dbReference>
<dbReference type="PANTHER" id="PTHR34183:SF1">
    <property type="entry name" value="ENDOLYTIC PEPTIDOGLYCAN TRANSGLYCOSYLASE RLPA"/>
    <property type="match status" value="1"/>
</dbReference>
<dbReference type="OrthoDB" id="9779128at2"/>
<dbReference type="InterPro" id="IPR034718">
    <property type="entry name" value="RlpA"/>
</dbReference>
<comment type="similarity">
    <text evidence="4 5">Belongs to the RlpA family.</text>
</comment>